<dbReference type="EMBL" id="MT142459">
    <property type="protein sequence ID" value="QJA81440.1"/>
    <property type="molecule type" value="Genomic_DNA"/>
</dbReference>
<reference evidence="2" key="1">
    <citation type="submission" date="2020-03" db="EMBL/GenBank/DDBJ databases">
        <title>The deep terrestrial virosphere.</title>
        <authorList>
            <person name="Holmfeldt K."/>
            <person name="Nilsson E."/>
            <person name="Simone D."/>
            <person name="Lopez-Fernandez M."/>
            <person name="Wu X."/>
            <person name="de Brujin I."/>
            <person name="Lundin D."/>
            <person name="Andersson A."/>
            <person name="Bertilsson S."/>
            <person name="Dopson M."/>
        </authorList>
    </citation>
    <scope>NUCLEOTIDE SEQUENCE</scope>
    <source>
        <strain evidence="3">MM415A00534</strain>
        <strain evidence="2">MM415B00395</strain>
    </source>
</reference>
<name>A0A6M3J8C5_9ZZZZ</name>
<sequence length="157" mass="17644">MTENELKKLNPQIREIEIGISNLRKIKIFPLSVGDELKLSEIIGEALKSFSSREDQSELAFASFVIDLISENFKKILGLILGPDENNEKVMSDFTNTQVLELIHLIYEVNFESSLKNAKSLFGKIKPLFLSERRSPRSANDTGIKSEKSSPATEKEG</sequence>
<evidence type="ECO:0000313" key="3">
    <source>
        <dbReference type="EMBL" id="QJA81440.1"/>
    </source>
</evidence>
<dbReference type="AlphaFoldDB" id="A0A6M3J8C5"/>
<evidence type="ECO:0000313" key="2">
    <source>
        <dbReference type="EMBL" id="QJA65475.1"/>
    </source>
</evidence>
<evidence type="ECO:0008006" key="4">
    <source>
        <dbReference type="Google" id="ProtNLM"/>
    </source>
</evidence>
<organism evidence="2">
    <name type="scientific">viral metagenome</name>
    <dbReference type="NCBI Taxonomy" id="1070528"/>
    <lineage>
        <taxon>unclassified sequences</taxon>
        <taxon>metagenomes</taxon>
        <taxon>organismal metagenomes</taxon>
    </lineage>
</organism>
<evidence type="ECO:0000256" key="1">
    <source>
        <dbReference type="SAM" id="MobiDB-lite"/>
    </source>
</evidence>
<dbReference type="EMBL" id="MT141539">
    <property type="protein sequence ID" value="QJA65475.1"/>
    <property type="molecule type" value="Genomic_DNA"/>
</dbReference>
<accession>A0A6M3J8C5</accession>
<gene>
    <name evidence="3" type="ORF">MM415A00534_0012</name>
    <name evidence="2" type="ORF">MM415B00395_0021</name>
</gene>
<proteinExistence type="predicted"/>
<feature type="compositionally biased region" description="Basic and acidic residues" evidence="1">
    <location>
        <begin position="144"/>
        <end position="157"/>
    </location>
</feature>
<protein>
    <recommendedName>
        <fullName evidence="4">Tail assembly chaperone</fullName>
    </recommendedName>
</protein>
<feature type="region of interest" description="Disordered" evidence="1">
    <location>
        <begin position="133"/>
        <end position="157"/>
    </location>
</feature>